<dbReference type="InterPro" id="IPR050238">
    <property type="entry name" value="DNA_Rep/Repair_Clamp_Loader"/>
</dbReference>
<keyword evidence="8" id="KW-0235">DNA replication</keyword>
<feature type="domain" description="AAA+ ATPase" evidence="9">
    <location>
        <begin position="36"/>
        <end position="178"/>
    </location>
</feature>
<dbReference type="InterPro" id="IPR012763">
    <property type="entry name" value="DNA_pol_III_sug/sutau_N"/>
</dbReference>
<evidence type="ECO:0000256" key="6">
    <source>
        <dbReference type="ARBA" id="ARBA00022932"/>
    </source>
</evidence>
<dbReference type="KEGG" id="haby:HLVA_15390"/>
<keyword evidence="3 8" id="KW-0547">Nucleotide-binding</keyword>
<keyword evidence="8" id="KW-0808">Transferase</keyword>
<keyword evidence="5 8" id="KW-0067">ATP-binding</keyword>
<dbReference type="EMBL" id="AP027059">
    <property type="protein sequence ID" value="BDU50970.1"/>
    <property type="molecule type" value="Genomic_DNA"/>
</dbReference>
<dbReference type="CDD" id="cd18137">
    <property type="entry name" value="HLD_clamp_pol_III_gamma_tau"/>
    <property type="match status" value="1"/>
</dbReference>
<name>A0AAU9E3E1_9FUSO</name>
<dbReference type="Proteomes" id="UP001321582">
    <property type="component" value="Chromosome"/>
</dbReference>
<evidence type="ECO:0000259" key="9">
    <source>
        <dbReference type="SMART" id="SM00382"/>
    </source>
</evidence>
<evidence type="ECO:0000256" key="1">
    <source>
        <dbReference type="ARBA" id="ARBA00006360"/>
    </source>
</evidence>
<dbReference type="GO" id="GO:0006261">
    <property type="term" value="P:DNA-templated DNA replication"/>
    <property type="evidence" value="ECO:0007669"/>
    <property type="project" value="TreeGrafter"/>
</dbReference>
<proteinExistence type="inferred from homology"/>
<evidence type="ECO:0000256" key="2">
    <source>
        <dbReference type="ARBA" id="ARBA00022723"/>
    </source>
</evidence>
<dbReference type="GO" id="GO:0005524">
    <property type="term" value="F:ATP binding"/>
    <property type="evidence" value="ECO:0007669"/>
    <property type="project" value="UniProtKB-KW"/>
</dbReference>
<dbReference type="Gene3D" id="3.40.50.300">
    <property type="entry name" value="P-loop containing nucleotide triphosphate hydrolases"/>
    <property type="match status" value="1"/>
</dbReference>
<evidence type="ECO:0000256" key="3">
    <source>
        <dbReference type="ARBA" id="ARBA00022741"/>
    </source>
</evidence>
<dbReference type="NCBIfam" id="NF004046">
    <property type="entry name" value="PRK05563.1"/>
    <property type="match status" value="1"/>
</dbReference>
<organism evidence="10 11">
    <name type="scientific">Haliovirga abyssi</name>
    <dbReference type="NCBI Taxonomy" id="2996794"/>
    <lineage>
        <taxon>Bacteria</taxon>
        <taxon>Fusobacteriati</taxon>
        <taxon>Fusobacteriota</taxon>
        <taxon>Fusobacteriia</taxon>
        <taxon>Fusobacteriales</taxon>
        <taxon>Haliovirgaceae</taxon>
        <taxon>Haliovirga</taxon>
    </lineage>
</organism>
<dbReference type="PRINTS" id="PR00300">
    <property type="entry name" value="CLPPROTEASEA"/>
</dbReference>
<evidence type="ECO:0000256" key="5">
    <source>
        <dbReference type="ARBA" id="ARBA00022840"/>
    </source>
</evidence>
<comment type="function">
    <text evidence="8">DNA polymerase III is a complex, multichain enzyme responsible for most of the replicative synthesis in bacteria. This DNA polymerase also exhibits 3' to 5' exonuclease activity.</text>
</comment>
<dbReference type="InterPro" id="IPR027417">
    <property type="entry name" value="P-loop_NTPase"/>
</dbReference>
<dbReference type="EC" id="2.7.7.7" evidence="8"/>
<dbReference type="GO" id="GO:0009360">
    <property type="term" value="C:DNA polymerase III complex"/>
    <property type="evidence" value="ECO:0007669"/>
    <property type="project" value="InterPro"/>
</dbReference>
<dbReference type="Pfam" id="PF13177">
    <property type="entry name" value="DNA_pol3_delta2"/>
    <property type="match status" value="1"/>
</dbReference>
<dbReference type="GO" id="GO:0003887">
    <property type="term" value="F:DNA-directed DNA polymerase activity"/>
    <property type="evidence" value="ECO:0007669"/>
    <property type="project" value="UniProtKB-KW"/>
</dbReference>
<keyword evidence="8" id="KW-0548">Nucleotidyltransferase</keyword>
<dbReference type="PANTHER" id="PTHR11669">
    <property type="entry name" value="REPLICATION FACTOR C / DNA POLYMERASE III GAMMA-TAU SUBUNIT"/>
    <property type="match status" value="1"/>
</dbReference>
<keyword evidence="2" id="KW-0479">Metal-binding</keyword>
<keyword evidence="11" id="KW-1185">Reference proteome</keyword>
<dbReference type="PANTHER" id="PTHR11669:SF0">
    <property type="entry name" value="PROTEIN STICHEL-LIKE 2"/>
    <property type="match status" value="1"/>
</dbReference>
<comment type="similarity">
    <text evidence="1 8">Belongs to the DnaX/STICHEL family.</text>
</comment>
<evidence type="ECO:0000313" key="10">
    <source>
        <dbReference type="EMBL" id="BDU50970.1"/>
    </source>
</evidence>
<reference evidence="10 11" key="1">
    <citation type="submission" date="2022-11" db="EMBL/GenBank/DDBJ databases">
        <title>Haliovirga abyssi gen. nov., sp. nov., a mesophilic fermentative bacterium isolated from the Iheya North hydrothermal field and the proposal of Haliovirgaceae fam. nov.</title>
        <authorList>
            <person name="Miyazaki U."/>
            <person name="Tame A."/>
            <person name="Miyazaki J."/>
            <person name="Takai K."/>
            <person name="Sawayama S."/>
            <person name="Kitajima M."/>
            <person name="Okamoto A."/>
            <person name="Nakagawa S."/>
        </authorList>
    </citation>
    <scope>NUCLEOTIDE SEQUENCE [LARGE SCALE GENOMIC DNA]</scope>
    <source>
        <strain evidence="10 11">IC12</strain>
    </source>
</reference>
<dbReference type="InterPro" id="IPR045085">
    <property type="entry name" value="HLD_clamp_pol_III_gamma_tau"/>
</dbReference>
<dbReference type="CDD" id="cd00009">
    <property type="entry name" value="AAA"/>
    <property type="match status" value="1"/>
</dbReference>
<dbReference type="Pfam" id="PF22608">
    <property type="entry name" value="DNAX_ATPase_lid"/>
    <property type="match status" value="1"/>
</dbReference>
<evidence type="ECO:0000313" key="11">
    <source>
        <dbReference type="Proteomes" id="UP001321582"/>
    </source>
</evidence>
<protein>
    <recommendedName>
        <fullName evidence="8">DNA polymerase III subunit gamma/tau</fullName>
        <ecNumber evidence="8">2.7.7.7</ecNumber>
    </recommendedName>
</protein>
<dbReference type="SMART" id="SM00382">
    <property type="entry name" value="AAA"/>
    <property type="match status" value="1"/>
</dbReference>
<gene>
    <name evidence="8" type="primary">dnaX</name>
    <name evidence="10" type="ORF">HLVA_15390</name>
</gene>
<sequence length="490" mass="56615">MYLTLYRKYRPKKFEEVYGEDVIVRTIRNSLKENRISHAYLFTGPRGTGKTTLARLIAKGLNCKENGITDNPCNKCENCLGIDNGSFMDLIEIDAASNRGIDEIRALKDKINYQPTEGRKKVYIIDEVHMLTKEAFNALLKTLEEPPSHVVFILATTEPDKVLDTIISRCQRYDFRPVNFNNISERLKYIAVQEGIVIDDESLKLIYNKSEGSVRDSISIFEKVLSSCYGEEITKEKTEKALGVIPQELLSELESIFADKDLEKGVNFLNNIWEKGIDCEKIFKDFAYYLQEKLLNKNGKIELTRAVKLIESIFDITSKFRYEEDKRLLGYLILYKALEEESKPKIIEKVVERIVEVAPNNIEKNNNSEFIEESSEINLNLDINVIKSGWKNILNKCKNRKISLVAFLNMAKPTKVVKNIVYITFPEENSYHKISMEKNENYRILVDILEELYGKGIKVKFDINENRKKKENKEDVVKGIVDFFDGEIIS</sequence>
<dbReference type="FunFam" id="3.40.50.300:FF:000014">
    <property type="entry name" value="DNA polymerase III subunit gamma/tau"/>
    <property type="match status" value="1"/>
</dbReference>
<evidence type="ECO:0000256" key="7">
    <source>
        <dbReference type="ARBA" id="ARBA00049244"/>
    </source>
</evidence>
<keyword evidence="4" id="KW-0862">Zinc</keyword>
<dbReference type="RefSeq" id="WP_307903817.1">
    <property type="nucleotide sequence ID" value="NZ_AP027059.1"/>
</dbReference>
<dbReference type="Gene3D" id="1.10.8.60">
    <property type="match status" value="1"/>
</dbReference>
<dbReference type="SUPFAM" id="SSF52540">
    <property type="entry name" value="P-loop containing nucleoside triphosphate hydrolases"/>
    <property type="match status" value="1"/>
</dbReference>
<dbReference type="AlphaFoldDB" id="A0AAU9E3E1"/>
<comment type="catalytic activity">
    <reaction evidence="7 8">
        <text>DNA(n) + a 2'-deoxyribonucleoside 5'-triphosphate = DNA(n+1) + diphosphate</text>
        <dbReference type="Rhea" id="RHEA:22508"/>
        <dbReference type="Rhea" id="RHEA-COMP:17339"/>
        <dbReference type="Rhea" id="RHEA-COMP:17340"/>
        <dbReference type="ChEBI" id="CHEBI:33019"/>
        <dbReference type="ChEBI" id="CHEBI:61560"/>
        <dbReference type="ChEBI" id="CHEBI:173112"/>
        <dbReference type="EC" id="2.7.7.7"/>
    </reaction>
</comment>
<dbReference type="InterPro" id="IPR048448">
    <property type="entry name" value="DnaX-like_C"/>
</dbReference>
<evidence type="ECO:0000256" key="4">
    <source>
        <dbReference type="ARBA" id="ARBA00022833"/>
    </source>
</evidence>
<dbReference type="InterPro" id="IPR003593">
    <property type="entry name" value="AAA+_ATPase"/>
</dbReference>
<accession>A0AAU9E3E1</accession>
<dbReference type="InterPro" id="IPR001270">
    <property type="entry name" value="ClpA/B"/>
</dbReference>
<dbReference type="NCBIfam" id="TIGR02397">
    <property type="entry name" value="dnaX_nterm"/>
    <property type="match status" value="1"/>
</dbReference>
<keyword evidence="6 8" id="KW-0239">DNA-directed DNA polymerase</keyword>
<dbReference type="GO" id="GO:0046872">
    <property type="term" value="F:metal ion binding"/>
    <property type="evidence" value="ECO:0007669"/>
    <property type="project" value="UniProtKB-KW"/>
</dbReference>
<comment type="subunit">
    <text evidence="8">DNA polymerase III contains a core (composed of alpha, epsilon and theta chains) that associates with a tau subunit. This core dimerizes to form the POLIII' complex. PolIII' associates with the gamma complex (composed of gamma, delta, delta', psi and chi chains) and with the beta chain to form the complete DNA polymerase III complex.</text>
</comment>
<dbReference type="Pfam" id="PF20964">
    <property type="entry name" value="DnaX_C"/>
    <property type="match status" value="1"/>
</dbReference>
<evidence type="ECO:0000256" key="8">
    <source>
        <dbReference type="RuleBase" id="RU364063"/>
    </source>
</evidence>